<dbReference type="PROSITE" id="PS50011">
    <property type="entry name" value="PROTEIN_KINASE_DOM"/>
    <property type="match status" value="1"/>
</dbReference>
<evidence type="ECO:0000313" key="8">
    <source>
        <dbReference type="EMBL" id="EOY13205.1"/>
    </source>
</evidence>
<dbReference type="OMA" id="SEIRTMC"/>
<keyword evidence="4 5" id="KW-0067">ATP-binding</keyword>
<dbReference type="GO" id="GO:0004672">
    <property type="term" value="F:protein kinase activity"/>
    <property type="evidence" value="ECO:0000318"/>
    <property type="project" value="GO_Central"/>
</dbReference>
<sequence>MSTMEFGPVAETEGFPFRHDTSIKWIKLKTLGRGSYGVVHLVKVMDHVSCVFAVKRSPPPCSSLWKEYRILQQFRGCPNIVQCFDMLTIIESEVPNYNLFLDYAPGGDLLNLIKKYGGKIPESHVKSYTRMLLEGLRDVHKRGYVHCDLKPGNILVHPSDQPDSLSTLRIADFGLAKEPEETDGPRTCPHKLTFRGTVRYMSPESVKNGNITAALDIWSLGCVVVEMMTGNPPWESVTTNRELAMQIALTDYIPDIPQDMSNLGKDFLMKCFAKDPRNRWTAAMLRSHPFIYLDGTFFAAKISFLQVPSGEASNPWGKQPVV</sequence>
<keyword evidence="1" id="KW-0808">Transferase</keyword>
<keyword evidence="9" id="KW-1185">Reference proteome</keyword>
<dbReference type="FunCoup" id="A0A061F7A1">
    <property type="interactions" value="86"/>
</dbReference>
<dbReference type="InterPro" id="IPR011009">
    <property type="entry name" value="Kinase-like_dom_sf"/>
</dbReference>
<dbReference type="EMBL" id="CM001885">
    <property type="protein sequence ID" value="EOY13205.1"/>
    <property type="molecule type" value="Genomic_DNA"/>
</dbReference>
<dbReference type="Proteomes" id="UP000026915">
    <property type="component" value="Chromosome 7"/>
</dbReference>
<dbReference type="Gramene" id="EOY13205">
    <property type="protein sequence ID" value="EOY13205"/>
    <property type="gene ID" value="TCM_031727"/>
</dbReference>
<reference evidence="8 9" key="1">
    <citation type="journal article" date="2013" name="Genome Biol.">
        <title>The genome sequence of the most widely cultivated cacao type and its use to identify candidate genes regulating pod color.</title>
        <authorList>
            <person name="Motamayor J.C."/>
            <person name="Mockaitis K."/>
            <person name="Schmutz J."/>
            <person name="Haiminen N."/>
            <person name="Iii D.L."/>
            <person name="Cornejo O."/>
            <person name="Findley S.D."/>
            <person name="Zheng P."/>
            <person name="Utro F."/>
            <person name="Royaert S."/>
            <person name="Saski C."/>
            <person name="Jenkins J."/>
            <person name="Podicheti R."/>
            <person name="Zhao M."/>
            <person name="Scheffler B.E."/>
            <person name="Stack J.C."/>
            <person name="Feltus F.A."/>
            <person name="Mustiga G.M."/>
            <person name="Amores F."/>
            <person name="Phillips W."/>
            <person name="Marelli J.P."/>
            <person name="May G.D."/>
            <person name="Shapiro H."/>
            <person name="Ma J."/>
            <person name="Bustamante C.D."/>
            <person name="Schnell R.J."/>
            <person name="Main D."/>
            <person name="Gilbert D."/>
            <person name="Parida L."/>
            <person name="Kuhn D.N."/>
        </authorList>
    </citation>
    <scope>NUCLEOTIDE SEQUENCE [LARGE SCALE GENOMIC DNA]</scope>
    <source>
        <strain evidence="9">cv. Matina 1-6</strain>
    </source>
</reference>
<evidence type="ECO:0000256" key="5">
    <source>
        <dbReference type="PROSITE-ProRule" id="PRU10141"/>
    </source>
</evidence>
<dbReference type="STRING" id="3641.A0A061F7A1"/>
<dbReference type="InterPro" id="IPR017441">
    <property type="entry name" value="Protein_kinase_ATP_BS"/>
</dbReference>
<dbReference type="PANTHER" id="PTHR48011">
    <property type="entry name" value="CCR4-NOT TRANSCRIPTIONAL COMPLEX SUBUNIT CAF120-RELATED"/>
    <property type="match status" value="1"/>
</dbReference>
<dbReference type="InterPro" id="IPR008271">
    <property type="entry name" value="Ser/Thr_kinase_AS"/>
</dbReference>
<proteinExistence type="inferred from homology"/>
<dbReference type="InterPro" id="IPR000719">
    <property type="entry name" value="Prot_kinase_dom"/>
</dbReference>
<evidence type="ECO:0000256" key="2">
    <source>
        <dbReference type="ARBA" id="ARBA00022741"/>
    </source>
</evidence>
<evidence type="ECO:0000256" key="3">
    <source>
        <dbReference type="ARBA" id="ARBA00022777"/>
    </source>
</evidence>
<name>A0A061F7A1_THECC</name>
<evidence type="ECO:0000256" key="4">
    <source>
        <dbReference type="ARBA" id="ARBA00022840"/>
    </source>
</evidence>
<dbReference type="CDD" id="cd06606">
    <property type="entry name" value="STKc_MAPKKK"/>
    <property type="match status" value="1"/>
</dbReference>
<dbReference type="eggNOG" id="KOG0198">
    <property type="taxonomic scope" value="Eukaryota"/>
</dbReference>
<accession>A0A061F7A1</accession>
<dbReference type="PANTHER" id="PTHR48011:SF51">
    <property type="entry name" value="PROTEIN KINASE SUPERFAMILY PROTEIN"/>
    <property type="match status" value="1"/>
</dbReference>
<dbReference type="GO" id="GO:0004674">
    <property type="term" value="F:protein serine/threonine kinase activity"/>
    <property type="evidence" value="ECO:0007669"/>
    <property type="project" value="UniProtKB-KW"/>
</dbReference>
<keyword evidence="2 5" id="KW-0547">Nucleotide-binding</keyword>
<dbReference type="Pfam" id="PF00069">
    <property type="entry name" value="Pkinase"/>
    <property type="match status" value="1"/>
</dbReference>
<comment type="similarity">
    <text evidence="6">Belongs to the protein kinase superfamily.</text>
</comment>
<protein>
    <submittedName>
        <fullName evidence="8">Mitogen-activated protein kinase kinase kinase 21, putative</fullName>
    </submittedName>
</protein>
<dbReference type="GO" id="GO:0005524">
    <property type="term" value="F:ATP binding"/>
    <property type="evidence" value="ECO:0007669"/>
    <property type="project" value="UniProtKB-UniRule"/>
</dbReference>
<keyword evidence="6" id="KW-0723">Serine/threonine-protein kinase</keyword>
<dbReference type="PROSITE" id="PS00108">
    <property type="entry name" value="PROTEIN_KINASE_ST"/>
    <property type="match status" value="1"/>
</dbReference>
<evidence type="ECO:0000256" key="6">
    <source>
        <dbReference type="RuleBase" id="RU000304"/>
    </source>
</evidence>
<keyword evidence="3 8" id="KW-0418">Kinase</keyword>
<dbReference type="SUPFAM" id="SSF56112">
    <property type="entry name" value="Protein kinase-like (PK-like)"/>
    <property type="match status" value="1"/>
</dbReference>
<dbReference type="HOGENOM" id="CLU_000288_63_23_1"/>
<dbReference type="GO" id="GO:0007165">
    <property type="term" value="P:signal transduction"/>
    <property type="evidence" value="ECO:0000318"/>
    <property type="project" value="GO_Central"/>
</dbReference>
<dbReference type="Gene3D" id="1.10.510.10">
    <property type="entry name" value="Transferase(Phosphotransferase) domain 1"/>
    <property type="match status" value="1"/>
</dbReference>
<dbReference type="InParanoid" id="A0A061F7A1"/>
<dbReference type="InterPro" id="IPR052751">
    <property type="entry name" value="Plant_MAPKKK"/>
</dbReference>
<gene>
    <name evidence="8" type="ORF">TCM_031727</name>
</gene>
<evidence type="ECO:0000259" key="7">
    <source>
        <dbReference type="PROSITE" id="PS50011"/>
    </source>
</evidence>
<evidence type="ECO:0000256" key="1">
    <source>
        <dbReference type="ARBA" id="ARBA00022679"/>
    </source>
</evidence>
<dbReference type="AlphaFoldDB" id="A0A061F7A1"/>
<organism evidence="8 9">
    <name type="scientific">Theobroma cacao</name>
    <name type="common">Cacao</name>
    <name type="synonym">Cocoa</name>
    <dbReference type="NCBI Taxonomy" id="3641"/>
    <lineage>
        <taxon>Eukaryota</taxon>
        <taxon>Viridiplantae</taxon>
        <taxon>Streptophyta</taxon>
        <taxon>Embryophyta</taxon>
        <taxon>Tracheophyta</taxon>
        <taxon>Spermatophyta</taxon>
        <taxon>Magnoliopsida</taxon>
        <taxon>eudicotyledons</taxon>
        <taxon>Gunneridae</taxon>
        <taxon>Pentapetalae</taxon>
        <taxon>rosids</taxon>
        <taxon>malvids</taxon>
        <taxon>Malvales</taxon>
        <taxon>Malvaceae</taxon>
        <taxon>Byttnerioideae</taxon>
        <taxon>Theobroma</taxon>
    </lineage>
</organism>
<evidence type="ECO:0000313" key="9">
    <source>
        <dbReference type="Proteomes" id="UP000026915"/>
    </source>
</evidence>
<dbReference type="PROSITE" id="PS00107">
    <property type="entry name" value="PROTEIN_KINASE_ATP"/>
    <property type="match status" value="1"/>
</dbReference>
<feature type="domain" description="Protein kinase" evidence="7">
    <location>
        <begin position="25"/>
        <end position="291"/>
    </location>
</feature>
<feature type="binding site" evidence="5">
    <location>
        <position position="55"/>
    </location>
    <ligand>
        <name>ATP</name>
        <dbReference type="ChEBI" id="CHEBI:30616"/>
    </ligand>
</feature>
<dbReference type="SMART" id="SM00220">
    <property type="entry name" value="S_TKc"/>
    <property type="match status" value="1"/>
</dbReference>